<dbReference type="RefSeq" id="XP_011133569.1">
    <property type="nucleotide sequence ID" value="XM_011135267.1"/>
</dbReference>
<dbReference type="AlphaFoldDB" id="A0A023AY07"/>
<accession>A0A023AY07</accession>
<name>A0A023AY07_GRENI</name>
<feature type="compositionally biased region" description="Basic and acidic residues" evidence="1">
    <location>
        <begin position="95"/>
        <end position="107"/>
    </location>
</feature>
<comment type="caution">
    <text evidence="2">The sequence shown here is derived from an EMBL/GenBank/DDBJ whole genome shotgun (WGS) entry which is preliminary data.</text>
</comment>
<protein>
    <submittedName>
        <fullName evidence="2">Uncharacterized protein</fullName>
    </submittedName>
</protein>
<feature type="compositionally biased region" description="Low complexity" evidence="1">
    <location>
        <begin position="108"/>
        <end position="118"/>
    </location>
</feature>
<gene>
    <name evidence="2" type="ORF">GNI_184060</name>
</gene>
<dbReference type="Proteomes" id="UP000019763">
    <property type="component" value="Unassembled WGS sequence"/>
</dbReference>
<sequence length="211" mass="23556">MSKLAAFLKNKKKTGAKKPEVEETAAVAVVAAPASDAAAPAVSAKKEAWEDDVVDVEIVPVSVAKQENGSDFEDEEIDLPSSMVRGNFEWKRSEEEERKLAEKRKQAEAAAEAQKQASSRVFPLAKKNRNNYVLNDDDWLSLEDAAAKEKIAPVLEVKEKKTRTKKEKKVFVLGQSVANNEFRVLKCRDIWNVVEPWNASEYTWPTFASTS</sequence>
<keyword evidence="3" id="KW-1185">Reference proteome</keyword>
<organism evidence="2 3">
    <name type="scientific">Gregarina niphandrodes</name>
    <name type="common">Septate eugregarine</name>
    <dbReference type="NCBI Taxonomy" id="110365"/>
    <lineage>
        <taxon>Eukaryota</taxon>
        <taxon>Sar</taxon>
        <taxon>Alveolata</taxon>
        <taxon>Apicomplexa</taxon>
        <taxon>Conoidasida</taxon>
        <taxon>Gregarinasina</taxon>
        <taxon>Eugregarinorida</taxon>
        <taxon>Gregarinidae</taxon>
        <taxon>Gregarina</taxon>
    </lineage>
</organism>
<evidence type="ECO:0000313" key="2">
    <source>
        <dbReference type="EMBL" id="EZG43175.1"/>
    </source>
</evidence>
<feature type="region of interest" description="Disordered" evidence="1">
    <location>
        <begin position="95"/>
        <end position="118"/>
    </location>
</feature>
<reference evidence="2" key="1">
    <citation type="submission" date="2013-12" db="EMBL/GenBank/DDBJ databases">
        <authorList>
            <person name="Omoto C.K."/>
            <person name="Sibley D."/>
            <person name="Venepally P."/>
            <person name="Hadjithomas M."/>
            <person name="Karamycheva S."/>
            <person name="Brunk B."/>
            <person name="Roos D."/>
            <person name="Caler E."/>
            <person name="Lorenzi H."/>
        </authorList>
    </citation>
    <scope>NUCLEOTIDE SEQUENCE</scope>
</reference>
<evidence type="ECO:0000313" key="3">
    <source>
        <dbReference type="Proteomes" id="UP000019763"/>
    </source>
</evidence>
<evidence type="ECO:0000256" key="1">
    <source>
        <dbReference type="SAM" id="MobiDB-lite"/>
    </source>
</evidence>
<dbReference type="EMBL" id="AFNH02001394">
    <property type="protein sequence ID" value="EZG43175.1"/>
    <property type="molecule type" value="Genomic_DNA"/>
</dbReference>
<dbReference type="GeneID" id="22916141"/>
<dbReference type="VEuPathDB" id="CryptoDB:GNI_184060"/>
<proteinExistence type="predicted"/>